<proteinExistence type="inferred from homology"/>
<dbReference type="AlphaFoldDB" id="A0A0V8RR94"/>
<protein>
    <submittedName>
        <fullName evidence="7">Fructokinase</fullName>
    </submittedName>
</protein>
<dbReference type="EMBL" id="LLVT01000003">
    <property type="protein sequence ID" value="KSW10537.1"/>
    <property type="molecule type" value="Genomic_DNA"/>
</dbReference>
<keyword evidence="3" id="KW-0547">Nucleotide-binding</keyword>
<dbReference type="Proteomes" id="UP000054686">
    <property type="component" value="Unassembled WGS sequence"/>
</dbReference>
<sequence length="316" mass="33523">MTRIVNIGEALIDEITRPNSEPVEVVGGSMLNVAAGLTRLGHESELATWFARDARGDKVRAHAEAAGVTLTPGSDGAEFTTVAHAAVDEKGHATYEFDLSWDVPAVEDPDTVGHVHTGSYVVVVEPGADKVLAAVKRQAIRGTVSYDPNIRPALLGTPDEARPHIEAIVALADVVKASDEDLEWLYPGRPVEDVIREWAQSGPSLILCTRGPWGVYIKAAAERDMMVVDPLDVELVDTVGAGDSLMAGLISGLVDAGLLGSGEAKQRLREASWDQILPAIHRGIITSGITILHQGAYSPTREEVAGILAADPTLRG</sequence>
<comment type="caution">
    <text evidence="7">The sequence shown here is derived from an EMBL/GenBank/DDBJ whole genome shotgun (WGS) entry which is preliminary data.</text>
</comment>
<evidence type="ECO:0000259" key="6">
    <source>
        <dbReference type="Pfam" id="PF00294"/>
    </source>
</evidence>
<dbReference type="InterPro" id="IPR050306">
    <property type="entry name" value="PfkB_Carbo_kinase"/>
</dbReference>
<reference evidence="7 8" key="1">
    <citation type="submission" date="2015-10" db="EMBL/GenBank/DDBJ databases">
        <title>Draft Genome of Actinomyces odontolyticus subsp. actinosynbacter strain XH001.</title>
        <authorList>
            <person name="Mclean J.S."/>
            <person name="He X."/>
        </authorList>
    </citation>
    <scope>NUCLEOTIDE SEQUENCE [LARGE SCALE GENOMIC DNA]</scope>
    <source>
        <strain evidence="7 8">XH001</strain>
    </source>
</reference>
<dbReference type="Pfam" id="PF00294">
    <property type="entry name" value="PfkB"/>
    <property type="match status" value="1"/>
</dbReference>
<keyword evidence="4 7" id="KW-0418">Kinase</keyword>
<dbReference type="Gene3D" id="3.40.1190.20">
    <property type="match status" value="1"/>
</dbReference>
<dbReference type="GO" id="GO:0016301">
    <property type="term" value="F:kinase activity"/>
    <property type="evidence" value="ECO:0007669"/>
    <property type="project" value="UniProtKB-KW"/>
</dbReference>
<dbReference type="InterPro" id="IPR029056">
    <property type="entry name" value="Ribokinase-like"/>
</dbReference>
<dbReference type="SUPFAM" id="SSF53613">
    <property type="entry name" value="Ribokinase-like"/>
    <property type="match status" value="1"/>
</dbReference>
<dbReference type="InterPro" id="IPR002173">
    <property type="entry name" value="Carboh/pur_kinase_PfkB_CS"/>
</dbReference>
<evidence type="ECO:0000256" key="2">
    <source>
        <dbReference type="ARBA" id="ARBA00022679"/>
    </source>
</evidence>
<name>A0A0V8RR94_9ACTO</name>
<organism evidence="7 8">
    <name type="scientific">Schaalia odontolytica</name>
    <dbReference type="NCBI Taxonomy" id="1660"/>
    <lineage>
        <taxon>Bacteria</taxon>
        <taxon>Bacillati</taxon>
        <taxon>Actinomycetota</taxon>
        <taxon>Actinomycetes</taxon>
        <taxon>Actinomycetales</taxon>
        <taxon>Actinomycetaceae</taxon>
        <taxon>Schaalia</taxon>
    </lineage>
</organism>
<gene>
    <name evidence="7" type="ORF">APY09_08530</name>
</gene>
<evidence type="ECO:0000256" key="5">
    <source>
        <dbReference type="ARBA" id="ARBA00022840"/>
    </source>
</evidence>
<dbReference type="PANTHER" id="PTHR43085:SF1">
    <property type="entry name" value="PSEUDOURIDINE KINASE-RELATED"/>
    <property type="match status" value="1"/>
</dbReference>
<dbReference type="InterPro" id="IPR011611">
    <property type="entry name" value="PfkB_dom"/>
</dbReference>
<comment type="similarity">
    <text evidence="1">Belongs to the carbohydrate kinase PfkB family.</text>
</comment>
<dbReference type="PANTHER" id="PTHR43085">
    <property type="entry name" value="HEXOKINASE FAMILY MEMBER"/>
    <property type="match status" value="1"/>
</dbReference>
<evidence type="ECO:0000256" key="1">
    <source>
        <dbReference type="ARBA" id="ARBA00010688"/>
    </source>
</evidence>
<evidence type="ECO:0000256" key="3">
    <source>
        <dbReference type="ARBA" id="ARBA00022741"/>
    </source>
</evidence>
<keyword evidence="5" id="KW-0067">ATP-binding</keyword>
<dbReference type="RefSeq" id="WP_060567405.1">
    <property type="nucleotide sequence ID" value="NZ_CP040006.1"/>
</dbReference>
<evidence type="ECO:0000313" key="7">
    <source>
        <dbReference type="EMBL" id="KSW10537.1"/>
    </source>
</evidence>
<dbReference type="GO" id="GO:0005524">
    <property type="term" value="F:ATP binding"/>
    <property type="evidence" value="ECO:0007669"/>
    <property type="project" value="UniProtKB-KW"/>
</dbReference>
<evidence type="ECO:0000313" key="8">
    <source>
        <dbReference type="Proteomes" id="UP000054686"/>
    </source>
</evidence>
<dbReference type="OrthoDB" id="9795789at2"/>
<accession>A0A0V8RR94</accession>
<keyword evidence="2" id="KW-0808">Transferase</keyword>
<feature type="domain" description="Carbohydrate kinase PfkB" evidence="6">
    <location>
        <begin position="2"/>
        <end position="255"/>
    </location>
</feature>
<evidence type="ECO:0000256" key="4">
    <source>
        <dbReference type="ARBA" id="ARBA00022777"/>
    </source>
</evidence>
<dbReference type="PROSITE" id="PS00584">
    <property type="entry name" value="PFKB_KINASES_2"/>
    <property type="match status" value="1"/>
</dbReference>